<proteinExistence type="predicted"/>
<sequence length="142" mass="15727">MKKIKSIAIGIFLLVVGTTISNAQVNVNQSKGPHNGVIQNVGNYKIEMVERENNCSFYVLDTKGKTVSNKGVSGTVVFEFFNKTKATNPISLDINNALFVEVPKANIYTYCTISVNVKGKTITSRFRNNQVSEHDINHGHQH</sequence>
<keyword evidence="1" id="KW-0732">Signal</keyword>
<dbReference type="AlphaFoldDB" id="A0A4V2YZP4"/>
<dbReference type="OrthoDB" id="1267823at2"/>
<keyword evidence="3" id="KW-1185">Reference proteome</keyword>
<evidence type="ECO:0000313" key="2">
    <source>
        <dbReference type="EMBL" id="TDD97897.1"/>
    </source>
</evidence>
<protein>
    <recommendedName>
        <fullName evidence="4">DUF3244 domain-containing protein</fullName>
    </recommendedName>
</protein>
<dbReference type="RefSeq" id="WP_132003549.1">
    <property type="nucleotide sequence ID" value="NZ_SMFK01000003.1"/>
</dbReference>
<organism evidence="2 3">
    <name type="scientific">Flavobacterium cellulosilyticum</name>
    <dbReference type="NCBI Taxonomy" id="2541731"/>
    <lineage>
        <taxon>Bacteria</taxon>
        <taxon>Pseudomonadati</taxon>
        <taxon>Bacteroidota</taxon>
        <taxon>Flavobacteriia</taxon>
        <taxon>Flavobacteriales</taxon>
        <taxon>Flavobacteriaceae</taxon>
        <taxon>Flavobacterium</taxon>
    </lineage>
</organism>
<feature type="signal peptide" evidence="1">
    <location>
        <begin position="1"/>
        <end position="23"/>
    </location>
</feature>
<gene>
    <name evidence="2" type="ORF">E0F76_07290</name>
</gene>
<reference evidence="2 3" key="1">
    <citation type="submission" date="2019-03" db="EMBL/GenBank/DDBJ databases">
        <title>Flavobacterium AR-3-4 sp. nov. isolated from arctic soil.</title>
        <authorList>
            <person name="Chaudhary D.K."/>
        </authorList>
    </citation>
    <scope>NUCLEOTIDE SEQUENCE [LARGE SCALE GENOMIC DNA]</scope>
    <source>
        <strain evidence="2 3">AR-3-4</strain>
    </source>
</reference>
<comment type="caution">
    <text evidence="2">The sequence shown here is derived from an EMBL/GenBank/DDBJ whole genome shotgun (WGS) entry which is preliminary data.</text>
</comment>
<accession>A0A4V2YZP4</accession>
<name>A0A4V2YZP4_9FLAO</name>
<dbReference type="EMBL" id="SMFK01000003">
    <property type="protein sequence ID" value="TDD97897.1"/>
    <property type="molecule type" value="Genomic_DNA"/>
</dbReference>
<evidence type="ECO:0008006" key="4">
    <source>
        <dbReference type="Google" id="ProtNLM"/>
    </source>
</evidence>
<evidence type="ECO:0000313" key="3">
    <source>
        <dbReference type="Proteomes" id="UP000295479"/>
    </source>
</evidence>
<dbReference type="Proteomes" id="UP000295479">
    <property type="component" value="Unassembled WGS sequence"/>
</dbReference>
<evidence type="ECO:0000256" key="1">
    <source>
        <dbReference type="SAM" id="SignalP"/>
    </source>
</evidence>
<feature type="chain" id="PRO_5020855384" description="DUF3244 domain-containing protein" evidence="1">
    <location>
        <begin position="24"/>
        <end position="142"/>
    </location>
</feature>